<evidence type="ECO:0000256" key="5">
    <source>
        <dbReference type="ARBA" id="ARBA00023235"/>
    </source>
</evidence>
<evidence type="ECO:0000256" key="6">
    <source>
        <dbReference type="PROSITE-ProRule" id="PRU00277"/>
    </source>
</evidence>
<dbReference type="PANTHER" id="PTHR45625:SF4">
    <property type="entry name" value="PEPTIDYLPROLYL ISOMERASE DOMAIN AND WD REPEAT-CONTAINING PROTEIN 1"/>
    <property type="match status" value="1"/>
</dbReference>
<feature type="coiled-coil region" evidence="7">
    <location>
        <begin position="188"/>
        <end position="236"/>
    </location>
</feature>
<keyword evidence="7" id="KW-0175">Coiled coil</keyword>
<evidence type="ECO:0000256" key="7">
    <source>
        <dbReference type="SAM" id="Coils"/>
    </source>
</evidence>
<keyword evidence="12" id="KW-1185">Reference proteome</keyword>
<evidence type="ECO:0000256" key="2">
    <source>
        <dbReference type="ARBA" id="ARBA00007365"/>
    </source>
</evidence>
<keyword evidence="8" id="KW-0732">Signal</keyword>
<protein>
    <recommendedName>
        <fullName evidence="3 6">peptidylprolyl isomerase</fullName>
        <ecNumber evidence="3 6">5.2.1.8</ecNumber>
    </recommendedName>
</protein>
<dbReference type="CDD" id="cd00317">
    <property type="entry name" value="cyclophilin"/>
    <property type="match status" value="1"/>
</dbReference>
<accession>A0ABV5GIU4</accession>
<evidence type="ECO:0000313" key="12">
    <source>
        <dbReference type="Proteomes" id="UP001589607"/>
    </source>
</evidence>
<evidence type="ECO:0000259" key="9">
    <source>
        <dbReference type="PROSITE" id="PS50059"/>
    </source>
</evidence>
<dbReference type="PROSITE" id="PS50072">
    <property type="entry name" value="CSA_PPIASE_2"/>
    <property type="match status" value="1"/>
</dbReference>
<dbReference type="InterPro" id="IPR044666">
    <property type="entry name" value="Cyclophilin_A-like"/>
</dbReference>
<dbReference type="InterPro" id="IPR002130">
    <property type="entry name" value="Cyclophilin-type_PPIase_dom"/>
</dbReference>
<proteinExistence type="inferred from homology"/>
<feature type="signal peptide" evidence="8">
    <location>
        <begin position="1"/>
        <end position="17"/>
    </location>
</feature>
<comment type="catalytic activity">
    <reaction evidence="1 6">
        <text>[protein]-peptidylproline (omega=180) = [protein]-peptidylproline (omega=0)</text>
        <dbReference type="Rhea" id="RHEA:16237"/>
        <dbReference type="Rhea" id="RHEA-COMP:10747"/>
        <dbReference type="Rhea" id="RHEA-COMP:10748"/>
        <dbReference type="ChEBI" id="CHEBI:83833"/>
        <dbReference type="ChEBI" id="CHEBI:83834"/>
        <dbReference type="EC" id="5.2.1.8"/>
    </reaction>
</comment>
<dbReference type="EC" id="5.2.1.8" evidence="3 6"/>
<gene>
    <name evidence="11" type="ORF">ACFFVF_00050</name>
</gene>
<feature type="chain" id="PRO_5046240296" description="peptidylprolyl isomerase" evidence="8">
    <location>
        <begin position="18"/>
        <end position="386"/>
    </location>
</feature>
<dbReference type="Pfam" id="PF00254">
    <property type="entry name" value="FKBP_C"/>
    <property type="match status" value="1"/>
</dbReference>
<evidence type="ECO:0000256" key="4">
    <source>
        <dbReference type="ARBA" id="ARBA00023110"/>
    </source>
</evidence>
<dbReference type="RefSeq" id="WP_236454325.1">
    <property type="nucleotide sequence ID" value="NZ_CBCSGE010000007.1"/>
</dbReference>
<comment type="caution">
    <text evidence="11">The sequence shown here is derived from an EMBL/GenBank/DDBJ whole genome shotgun (WGS) entry which is preliminary data.</text>
</comment>
<evidence type="ECO:0000313" key="11">
    <source>
        <dbReference type="EMBL" id="MFB9094891.1"/>
    </source>
</evidence>
<comment type="similarity">
    <text evidence="2">Belongs to the cyclophilin-type PPIase family.</text>
</comment>
<evidence type="ECO:0000259" key="10">
    <source>
        <dbReference type="PROSITE" id="PS50072"/>
    </source>
</evidence>
<dbReference type="PANTHER" id="PTHR45625">
    <property type="entry name" value="PEPTIDYL-PROLYL CIS-TRANS ISOMERASE-RELATED"/>
    <property type="match status" value="1"/>
</dbReference>
<feature type="domain" description="PPIase cyclophilin-type" evidence="10">
    <location>
        <begin position="32"/>
        <end position="207"/>
    </location>
</feature>
<dbReference type="Gene3D" id="3.10.50.40">
    <property type="match status" value="1"/>
</dbReference>
<evidence type="ECO:0000256" key="1">
    <source>
        <dbReference type="ARBA" id="ARBA00000971"/>
    </source>
</evidence>
<dbReference type="PROSITE" id="PS50059">
    <property type="entry name" value="FKBP_PPIASE"/>
    <property type="match status" value="1"/>
</dbReference>
<dbReference type="InterPro" id="IPR029000">
    <property type="entry name" value="Cyclophilin-like_dom_sf"/>
</dbReference>
<dbReference type="SUPFAM" id="SSF54534">
    <property type="entry name" value="FKBP-like"/>
    <property type="match status" value="1"/>
</dbReference>
<keyword evidence="5 6" id="KW-0413">Isomerase</keyword>
<dbReference type="InterPro" id="IPR020892">
    <property type="entry name" value="Cyclophilin-type_PPIase_CS"/>
</dbReference>
<dbReference type="PROSITE" id="PS00170">
    <property type="entry name" value="CSA_PPIASE_1"/>
    <property type="match status" value="1"/>
</dbReference>
<name>A0ABV5GIU4_9FLAO</name>
<evidence type="ECO:0000256" key="3">
    <source>
        <dbReference type="ARBA" id="ARBA00013194"/>
    </source>
</evidence>
<dbReference type="Pfam" id="PF00160">
    <property type="entry name" value="Pro_isomerase"/>
    <property type="match status" value="1"/>
</dbReference>
<organism evidence="11 12">
    <name type="scientific">Flavobacterium jumunjinense</name>
    <dbReference type="NCBI Taxonomy" id="998845"/>
    <lineage>
        <taxon>Bacteria</taxon>
        <taxon>Pseudomonadati</taxon>
        <taxon>Bacteroidota</taxon>
        <taxon>Flavobacteriia</taxon>
        <taxon>Flavobacteriales</taxon>
        <taxon>Flavobacteriaceae</taxon>
        <taxon>Flavobacterium</taxon>
    </lineage>
</organism>
<dbReference type="InterPro" id="IPR046357">
    <property type="entry name" value="PPIase_dom_sf"/>
</dbReference>
<dbReference type="Proteomes" id="UP001589607">
    <property type="component" value="Unassembled WGS sequence"/>
</dbReference>
<dbReference type="SUPFAM" id="SSF50891">
    <property type="entry name" value="Cyclophilin-like"/>
    <property type="match status" value="1"/>
</dbReference>
<reference evidence="11 12" key="1">
    <citation type="submission" date="2024-09" db="EMBL/GenBank/DDBJ databases">
        <authorList>
            <person name="Sun Q."/>
            <person name="Mori K."/>
        </authorList>
    </citation>
    <scope>NUCLEOTIDE SEQUENCE [LARGE SCALE GENOMIC DNA]</scope>
    <source>
        <strain evidence="11 12">CECT 7955</strain>
    </source>
</reference>
<dbReference type="Gene3D" id="2.40.100.10">
    <property type="entry name" value="Cyclophilin-like"/>
    <property type="match status" value="1"/>
</dbReference>
<dbReference type="GO" id="GO:0016853">
    <property type="term" value="F:isomerase activity"/>
    <property type="evidence" value="ECO:0007669"/>
    <property type="project" value="UniProtKB-KW"/>
</dbReference>
<dbReference type="InterPro" id="IPR001179">
    <property type="entry name" value="PPIase_FKBP_dom"/>
</dbReference>
<evidence type="ECO:0000256" key="8">
    <source>
        <dbReference type="SAM" id="SignalP"/>
    </source>
</evidence>
<keyword evidence="4 6" id="KW-0697">Rotamase</keyword>
<dbReference type="PRINTS" id="PR00153">
    <property type="entry name" value="CSAPPISMRASE"/>
</dbReference>
<dbReference type="EMBL" id="JBHMEY010000001">
    <property type="protein sequence ID" value="MFB9094891.1"/>
    <property type="molecule type" value="Genomic_DNA"/>
</dbReference>
<sequence>MKSLLFLLLTTIFSGFAQKTDGLFAELQTSKGKIVLQLEFEKTPITVANFVSLAEGKNESVKKELQGKPFYDGLKFHRVIENFMIQGGDPLGTGSGDPGYKFTDEVSDLIHDKAGILSMANSGPKTNGSQFFITHKETPWLDGKHTVFGHVVEGLDVVNAIAQNDIIEKVTIIKKGKAAKRFKADKVFKNYMENKEEEDKKISDLNIENLKKITKIQEANRKKQAEAEALKRKELEAKLMATCQSKVAYFATQKAQSLKLPSGLEYIIIKQGTGVKPKEGSQVFIHYAGFFEDGKLFDSSYEDVSKEFGKYDQNRANQNGYKPFPFQYGKKGGLIPGFLEGINNMNIGDKAIIFIPPALGYGEAGAGGVIPPNANLIFEIELLDKQ</sequence>
<feature type="domain" description="PPIase FKBP-type" evidence="9">
    <location>
        <begin position="280"/>
        <end position="386"/>
    </location>
</feature>